<dbReference type="Gramene" id="Pp3c3_30790V3.1">
    <property type="protein sequence ID" value="Pp3c3_30790V3.1"/>
    <property type="gene ID" value="Pp3c3_30790"/>
</dbReference>
<name>A0A2K1KWR5_PHYPA</name>
<sequence length="245" mass="28156">MKNHLYYDDDGGYQILNLLCIKLHNKTYECILLGYTFFSKRYKIQRITNEPTYIDYGPMFLICPLSPSTMVDLNGQSCFFLVQVFVLLLIVPFDPPQIPFGNLDIPLAKLPSHHLGNLFAKHPFNSIEIPSSLNALDSHELIINDSYEAEYMAMATAELAWLQHLLHDLSLFETLTTPMVIYCDNQSALALVDTTKFHSRTKHIDIRHHFIRQLSALNKVLFRYCSTHDIMTNLFTKLLCGPKLA</sequence>
<dbReference type="AlphaFoldDB" id="A0A2K1KWR5"/>
<keyword evidence="3" id="KW-1185">Reference proteome</keyword>
<dbReference type="EnsemblPlants" id="Pp3c3_30790V3.1">
    <property type="protein sequence ID" value="Pp3c3_30790V3.1"/>
    <property type="gene ID" value="Pp3c3_30790"/>
</dbReference>
<proteinExistence type="predicted"/>
<reference evidence="2" key="3">
    <citation type="submission" date="2020-12" db="UniProtKB">
        <authorList>
            <consortium name="EnsemblPlants"/>
        </authorList>
    </citation>
    <scope>IDENTIFICATION</scope>
</reference>
<dbReference type="PANTHER" id="PTHR11439:SF483">
    <property type="entry name" value="PEPTIDE SYNTHASE GLIP-LIKE, PUTATIVE (AFU_ORTHOLOGUE AFUA_3G12920)-RELATED"/>
    <property type="match status" value="1"/>
</dbReference>
<reference evidence="1 3" key="1">
    <citation type="journal article" date="2008" name="Science">
        <title>The Physcomitrella genome reveals evolutionary insights into the conquest of land by plants.</title>
        <authorList>
            <person name="Rensing S."/>
            <person name="Lang D."/>
            <person name="Zimmer A."/>
            <person name="Terry A."/>
            <person name="Salamov A."/>
            <person name="Shapiro H."/>
            <person name="Nishiyama T."/>
            <person name="Perroud P.-F."/>
            <person name="Lindquist E."/>
            <person name="Kamisugi Y."/>
            <person name="Tanahashi T."/>
            <person name="Sakakibara K."/>
            <person name="Fujita T."/>
            <person name="Oishi K."/>
            <person name="Shin-I T."/>
            <person name="Kuroki Y."/>
            <person name="Toyoda A."/>
            <person name="Suzuki Y."/>
            <person name="Hashimoto A."/>
            <person name="Yamaguchi K."/>
            <person name="Sugano A."/>
            <person name="Kohara Y."/>
            <person name="Fujiyama A."/>
            <person name="Anterola A."/>
            <person name="Aoki S."/>
            <person name="Ashton N."/>
            <person name="Barbazuk W.B."/>
            <person name="Barker E."/>
            <person name="Bennetzen J."/>
            <person name="Bezanilla M."/>
            <person name="Blankenship R."/>
            <person name="Cho S.H."/>
            <person name="Dutcher S."/>
            <person name="Estelle M."/>
            <person name="Fawcett J.A."/>
            <person name="Gundlach H."/>
            <person name="Hanada K."/>
            <person name="Heyl A."/>
            <person name="Hicks K.A."/>
            <person name="Hugh J."/>
            <person name="Lohr M."/>
            <person name="Mayer K."/>
            <person name="Melkozernov A."/>
            <person name="Murata T."/>
            <person name="Nelson D."/>
            <person name="Pils B."/>
            <person name="Prigge M."/>
            <person name="Reiss B."/>
            <person name="Renner T."/>
            <person name="Rombauts S."/>
            <person name="Rushton P."/>
            <person name="Sanderfoot A."/>
            <person name="Schween G."/>
            <person name="Shiu S.-H."/>
            <person name="Stueber K."/>
            <person name="Theodoulou F.L."/>
            <person name="Tu H."/>
            <person name="Van de Peer Y."/>
            <person name="Verrier P.J."/>
            <person name="Waters E."/>
            <person name="Wood A."/>
            <person name="Yang L."/>
            <person name="Cove D."/>
            <person name="Cuming A."/>
            <person name="Hasebe M."/>
            <person name="Lucas S."/>
            <person name="Mishler D.B."/>
            <person name="Reski R."/>
            <person name="Grigoriev I."/>
            <person name="Quatrano R.S."/>
            <person name="Boore J.L."/>
        </authorList>
    </citation>
    <scope>NUCLEOTIDE SEQUENCE [LARGE SCALE GENOMIC DNA]</scope>
    <source>
        <strain evidence="2 3">cv. Gransden 2004</strain>
    </source>
</reference>
<reference evidence="1 3" key="2">
    <citation type="journal article" date="2018" name="Plant J.">
        <title>The Physcomitrella patens chromosome-scale assembly reveals moss genome structure and evolution.</title>
        <authorList>
            <person name="Lang D."/>
            <person name="Ullrich K.K."/>
            <person name="Murat F."/>
            <person name="Fuchs J."/>
            <person name="Jenkins J."/>
            <person name="Haas F.B."/>
            <person name="Piednoel M."/>
            <person name="Gundlach H."/>
            <person name="Van Bel M."/>
            <person name="Meyberg R."/>
            <person name="Vives C."/>
            <person name="Morata J."/>
            <person name="Symeonidi A."/>
            <person name="Hiss M."/>
            <person name="Muchero W."/>
            <person name="Kamisugi Y."/>
            <person name="Saleh O."/>
            <person name="Blanc G."/>
            <person name="Decker E.L."/>
            <person name="van Gessel N."/>
            <person name="Grimwood J."/>
            <person name="Hayes R.D."/>
            <person name="Graham S.W."/>
            <person name="Gunter L.E."/>
            <person name="McDaniel S.F."/>
            <person name="Hoernstein S.N.W."/>
            <person name="Larsson A."/>
            <person name="Li F.W."/>
            <person name="Perroud P.F."/>
            <person name="Phillips J."/>
            <person name="Ranjan P."/>
            <person name="Rokshar D.S."/>
            <person name="Rothfels C.J."/>
            <person name="Schneider L."/>
            <person name="Shu S."/>
            <person name="Stevenson D.W."/>
            <person name="Thummler F."/>
            <person name="Tillich M."/>
            <person name="Villarreal Aguilar J.C."/>
            <person name="Widiez T."/>
            <person name="Wong G.K."/>
            <person name="Wymore A."/>
            <person name="Zhang Y."/>
            <person name="Zimmer A.D."/>
            <person name="Quatrano R.S."/>
            <person name="Mayer K.F.X."/>
            <person name="Goodstein D."/>
            <person name="Casacuberta J.M."/>
            <person name="Vandepoele K."/>
            <person name="Reski R."/>
            <person name="Cuming A.C."/>
            <person name="Tuskan G.A."/>
            <person name="Maumus F."/>
            <person name="Salse J."/>
            <person name="Schmutz J."/>
            <person name="Rensing S.A."/>
        </authorList>
    </citation>
    <scope>NUCLEOTIDE SEQUENCE [LARGE SCALE GENOMIC DNA]</scope>
    <source>
        <strain evidence="2 3">cv. Gransden 2004</strain>
    </source>
</reference>
<gene>
    <name evidence="1" type="ORF">PHYPA_005185</name>
</gene>
<dbReference type="EMBL" id="ABEU02000003">
    <property type="protein sequence ID" value="PNR58190.1"/>
    <property type="molecule type" value="Genomic_DNA"/>
</dbReference>
<dbReference type="CDD" id="cd09272">
    <property type="entry name" value="RNase_HI_RT_Ty1"/>
    <property type="match status" value="1"/>
</dbReference>
<dbReference type="PANTHER" id="PTHR11439">
    <property type="entry name" value="GAG-POL-RELATED RETROTRANSPOSON"/>
    <property type="match status" value="1"/>
</dbReference>
<protein>
    <recommendedName>
        <fullName evidence="4">Reverse transcriptase Ty1/copia-type domain-containing protein</fullName>
    </recommendedName>
</protein>
<organism evidence="1">
    <name type="scientific">Physcomitrium patens</name>
    <name type="common">Spreading-leaved earth moss</name>
    <name type="synonym">Physcomitrella patens</name>
    <dbReference type="NCBI Taxonomy" id="3218"/>
    <lineage>
        <taxon>Eukaryota</taxon>
        <taxon>Viridiplantae</taxon>
        <taxon>Streptophyta</taxon>
        <taxon>Embryophyta</taxon>
        <taxon>Bryophyta</taxon>
        <taxon>Bryophytina</taxon>
        <taxon>Bryopsida</taxon>
        <taxon>Funariidae</taxon>
        <taxon>Funariales</taxon>
        <taxon>Funariaceae</taxon>
        <taxon>Physcomitrium</taxon>
    </lineage>
</organism>
<dbReference type="Proteomes" id="UP000006727">
    <property type="component" value="Chromosome 3"/>
</dbReference>
<evidence type="ECO:0000313" key="2">
    <source>
        <dbReference type="EnsemblPlants" id="Pp3c3_30790V3.1"/>
    </source>
</evidence>
<evidence type="ECO:0000313" key="1">
    <source>
        <dbReference type="EMBL" id="PNR58190.1"/>
    </source>
</evidence>
<dbReference type="InParanoid" id="A0A2K1KWR5"/>
<evidence type="ECO:0008006" key="4">
    <source>
        <dbReference type="Google" id="ProtNLM"/>
    </source>
</evidence>
<evidence type="ECO:0000313" key="3">
    <source>
        <dbReference type="Proteomes" id="UP000006727"/>
    </source>
</evidence>
<dbReference type="STRING" id="3218.A0A2K1KWR5"/>
<accession>A0A2K1KWR5</accession>